<name>A0A0W0VFZ0_9GAMM</name>
<dbReference type="RefSeq" id="WP_028374388.1">
    <property type="nucleotide sequence ID" value="NZ_CAAAJD010000039.1"/>
</dbReference>
<keyword evidence="2" id="KW-1185">Reference proteome</keyword>
<organism evidence="1 2">
    <name type="scientific">Legionella lansingensis</name>
    <dbReference type="NCBI Taxonomy" id="45067"/>
    <lineage>
        <taxon>Bacteria</taxon>
        <taxon>Pseudomonadati</taxon>
        <taxon>Pseudomonadota</taxon>
        <taxon>Gammaproteobacteria</taxon>
        <taxon>Legionellales</taxon>
        <taxon>Legionellaceae</taxon>
        <taxon>Legionella</taxon>
    </lineage>
</organism>
<reference evidence="1 2" key="1">
    <citation type="submission" date="2015-11" db="EMBL/GenBank/DDBJ databases">
        <title>Genomic analysis of 38 Legionella species identifies large and diverse effector repertoires.</title>
        <authorList>
            <person name="Burstein D."/>
            <person name="Amaro F."/>
            <person name="Zusman T."/>
            <person name="Lifshitz Z."/>
            <person name="Cohen O."/>
            <person name="Gilbert J.A."/>
            <person name="Pupko T."/>
            <person name="Shuman H.A."/>
            <person name="Segal G."/>
        </authorList>
    </citation>
    <scope>NUCLEOTIDE SEQUENCE [LARGE SCALE GENOMIC DNA]</scope>
    <source>
        <strain evidence="1 2">ATCC 49751</strain>
    </source>
</reference>
<proteinExistence type="predicted"/>
<dbReference type="Gene3D" id="3.30.429.10">
    <property type="entry name" value="Macrophage Migration Inhibitory Factor"/>
    <property type="match status" value="1"/>
</dbReference>
<protein>
    <submittedName>
        <fullName evidence="1">5-carboxymethyl-2-hydroxymuconate isomerase</fullName>
    </submittedName>
</protein>
<dbReference type="Pfam" id="PF02962">
    <property type="entry name" value="CHMI"/>
    <property type="match status" value="1"/>
</dbReference>
<dbReference type="PANTHER" id="PTHR37950:SF1">
    <property type="entry name" value="4-HYDROXYPHENYLACETATE CATABOLISM PROTEIN"/>
    <property type="match status" value="1"/>
</dbReference>
<dbReference type="SUPFAM" id="SSF55331">
    <property type="entry name" value="Tautomerase/MIF"/>
    <property type="match status" value="1"/>
</dbReference>
<dbReference type="InterPro" id="IPR004220">
    <property type="entry name" value="5-COMe_2-OHmuconate_Isoase"/>
</dbReference>
<evidence type="ECO:0000313" key="2">
    <source>
        <dbReference type="Proteomes" id="UP000054869"/>
    </source>
</evidence>
<dbReference type="OrthoDB" id="9814215at2"/>
<keyword evidence="1" id="KW-0413">Isomerase</keyword>
<comment type="caution">
    <text evidence="1">The sequence shown here is derived from an EMBL/GenBank/DDBJ whole genome shotgun (WGS) entry which is preliminary data.</text>
</comment>
<dbReference type="AlphaFoldDB" id="A0A0W0VFZ0"/>
<dbReference type="GO" id="GO:0008704">
    <property type="term" value="F:5-carboxymethyl-2-hydroxymuconate delta-isomerase activity"/>
    <property type="evidence" value="ECO:0007669"/>
    <property type="project" value="InterPro"/>
</dbReference>
<sequence>MPHVILEIPRPLTAGKDLQKLLHGIHDAIASVPSAFLADIKTRIHLLDDFRVGAGTSESGSFIHARLIQTRPRSPEDQKLMGEKVMAALEAFFGKDKPAYPLQLCLETTIIPVGGYLRVII</sequence>
<evidence type="ECO:0000313" key="1">
    <source>
        <dbReference type="EMBL" id="KTD18569.1"/>
    </source>
</evidence>
<gene>
    <name evidence="1" type="ORF">Llan_2487</name>
</gene>
<accession>A0A0W0VFZ0</accession>
<dbReference type="PATRIC" id="fig|45067.4.peg.2614"/>
<dbReference type="eggNOG" id="COG3232">
    <property type="taxonomic scope" value="Bacteria"/>
</dbReference>
<dbReference type="EMBL" id="LNYI01000060">
    <property type="protein sequence ID" value="KTD18569.1"/>
    <property type="molecule type" value="Genomic_DNA"/>
</dbReference>
<dbReference type="Proteomes" id="UP000054869">
    <property type="component" value="Unassembled WGS sequence"/>
</dbReference>
<dbReference type="PANTHER" id="PTHR37950">
    <property type="entry name" value="4-HYDROXYPHENYLACETATE CATABOLISM PROTEIN"/>
    <property type="match status" value="1"/>
</dbReference>
<dbReference type="InterPro" id="IPR014347">
    <property type="entry name" value="Tautomerase/MIF_sf"/>
</dbReference>